<keyword evidence="2" id="KW-0805">Transcription regulation</keyword>
<evidence type="ECO:0000256" key="5">
    <source>
        <dbReference type="ARBA" id="ARBA00023163"/>
    </source>
</evidence>
<dbReference type="InterPro" id="IPR050176">
    <property type="entry name" value="LTTR"/>
</dbReference>
<dbReference type="Gene3D" id="1.10.10.10">
    <property type="entry name" value="Winged helix-like DNA-binding domain superfamily/Winged helix DNA-binding domain"/>
    <property type="match status" value="1"/>
</dbReference>
<dbReference type="EMBL" id="JBEGDP010000004">
    <property type="protein sequence ID" value="MEQ7846777.1"/>
    <property type="molecule type" value="Genomic_DNA"/>
</dbReference>
<dbReference type="PANTHER" id="PTHR30579:SF2">
    <property type="entry name" value="HTH-TYPE TRANSCRIPTIONAL REGULATOR ARGP"/>
    <property type="match status" value="1"/>
</dbReference>
<keyword evidence="5" id="KW-0804">Transcription</keyword>
<proteinExistence type="inferred from homology"/>
<dbReference type="Pfam" id="PF03466">
    <property type="entry name" value="LysR_substrate"/>
    <property type="match status" value="1"/>
</dbReference>
<dbReference type="Gene3D" id="3.40.190.290">
    <property type="match status" value="1"/>
</dbReference>
<keyword evidence="3" id="KW-0238">DNA-binding</keyword>
<keyword evidence="4" id="KW-0010">Activator</keyword>
<accession>A0ABV1NWB9</accession>
<evidence type="ECO:0000259" key="6">
    <source>
        <dbReference type="PROSITE" id="PS50931"/>
    </source>
</evidence>
<evidence type="ECO:0000313" key="7">
    <source>
        <dbReference type="EMBL" id="MEQ7846777.1"/>
    </source>
</evidence>
<dbReference type="InterPro" id="IPR000847">
    <property type="entry name" value="LysR_HTH_N"/>
</dbReference>
<protein>
    <submittedName>
        <fullName evidence="7">LysR family transcriptional regulator ArgP</fullName>
    </submittedName>
</protein>
<dbReference type="InterPro" id="IPR036390">
    <property type="entry name" value="WH_DNA-bd_sf"/>
</dbReference>
<dbReference type="InterPro" id="IPR036388">
    <property type="entry name" value="WH-like_DNA-bd_sf"/>
</dbReference>
<reference evidence="7 8" key="1">
    <citation type="submission" date="2024-02" db="EMBL/GenBank/DDBJ databases">
        <title>Full genome sequence of Nocardioides kribbensis.</title>
        <authorList>
            <person name="Poletto B.L."/>
            <person name="Silva G."/>
            <person name="Galante D."/>
            <person name="Campos K.R."/>
            <person name="Santos M.B.N."/>
            <person name="Sacchi C.T."/>
        </authorList>
    </citation>
    <scope>NUCLEOTIDE SEQUENCE [LARGE SCALE GENOMIC DNA]</scope>
    <source>
        <strain evidence="7 8">O4R</strain>
    </source>
</reference>
<dbReference type="SUPFAM" id="SSF46785">
    <property type="entry name" value="Winged helix' DNA-binding domain"/>
    <property type="match status" value="1"/>
</dbReference>
<comment type="similarity">
    <text evidence="1">Belongs to the LysR transcriptional regulatory family.</text>
</comment>
<dbReference type="Pfam" id="PF00126">
    <property type="entry name" value="HTH_1"/>
    <property type="match status" value="1"/>
</dbReference>
<evidence type="ECO:0000313" key="8">
    <source>
        <dbReference type="Proteomes" id="UP001482520"/>
    </source>
</evidence>
<dbReference type="SUPFAM" id="SSF53850">
    <property type="entry name" value="Periplasmic binding protein-like II"/>
    <property type="match status" value="1"/>
</dbReference>
<sequence>MDLQPAQLAALVAIADTGSFEAAARALSVTPSAVSQRIRALESAAGQVLVRRTAPCAPTPAGERLVRLGRETSLLWAEAREELSASGAVVELRVAVNADSLATWFGGVLGAVGGWPGVALRLDVEDQATSTDLLRRGEALAAVTSDPVAVQGCTVEPLGVLRYRPAASPAFAERWVRAGRADWAAMPVVVFNEKDALQDDLLAARGHVRPPVVHRVPTSADFHEAVRRGLGWGLVPEPQLGPDLASGRLVLLAAGDRPGRDRVDVALHWQRWRLDSPLLGRLSDVVRTEASAALRPLTPRPR</sequence>
<organism evidence="7 8">
    <name type="scientific">Nocardioides kribbensis</name>
    <dbReference type="NCBI Taxonomy" id="305517"/>
    <lineage>
        <taxon>Bacteria</taxon>
        <taxon>Bacillati</taxon>
        <taxon>Actinomycetota</taxon>
        <taxon>Actinomycetes</taxon>
        <taxon>Propionibacteriales</taxon>
        <taxon>Nocardioidaceae</taxon>
        <taxon>Nocardioides</taxon>
    </lineage>
</organism>
<name>A0ABV1NWB9_9ACTN</name>
<dbReference type="PROSITE" id="PS50931">
    <property type="entry name" value="HTH_LYSR"/>
    <property type="match status" value="1"/>
</dbReference>
<dbReference type="NCBIfam" id="TIGR03298">
    <property type="entry name" value="argP"/>
    <property type="match status" value="1"/>
</dbReference>
<comment type="caution">
    <text evidence="7">The sequence shown here is derived from an EMBL/GenBank/DDBJ whole genome shotgun (WGS) entry which is preliminary data.</text>
</comment>
<dbReference type="InterPro" id="IPR005119">
    <property type="entry name" value="LysR_subst-bd"/>
</dbReference>
<evidence type="ECO:0000256" key="3">
    <source>
        <dbReference type="ARBA" id="ARBA00023125"/>
    </source>
</evidence>
<dbReference type="NCBIfam" id="NF002964">
    <property type="entry name" value="PRK03635.1"/>
    <property type="match status" value="1"/>
</dbReference>
<feature type="domain" description="HTH lysR-type" evidence="6">
    <location>
        <begin position="1"/>
        <end position="59"/>
    </location>
</feature>
<dbReference type="RefSeq" id="WP_349804073.1">
    <property type="nucleotide sequence ID" value="NZ_JBEGDP010000004.1"/>
</dbReference>
<dbReference type="InterPro" id="IPR017685">
    <property type="entry name" value="ArgP"/>
</dbReference>
<evidence type="ECO:0000256" key="4">
    <source>
        <dbReference type="ARBA" id="ARBA00023159"/>
    </source>
</evidence>
<evidence type="ECO:0000256" key="1">
    <source>
        <dbReference type="ARBA" id="ARBA00009437"/>
    </source>
</evidence>
<dbReference type="PANTHER" id="PTHR30579">
    <property type="entry name" value="TRANSCRIPTIONAL REGULATOR"/>
    <property type="match status" value="1"/>
</dbReference>
<keyword evidence="8" id="KW-1185">Reference proteome</keyword>
<gene>
    <name evidence="7" type="ORF">V6R90_05760</name>
</gene>
<dbReference type="Proteomes" id="UP001482520">
    <property type="component" value="Unassembled WGS sequence"/>
</dbReference>
<evidence type="ECO:0000256" key="2">
    <source>
        <dbReference type="ARBA" id="ARBA00023015"/>
    </source>
</evidence>